<evidence type="ECO:0000256" key="1">
    <source>
        <dbReference type="ARBA" id="ARBA00022491"/>
    </source>
</evidence>
<keyword evidence="2" id="KW-1277">Toxin-antitoxin system</keyword>
<comment type="caution">
    <text evidence="7">The sequence shown here is derived from an EMBL/GenBank/DDBJ whole genome shotgun (WGS) entry which is preliminary data.</text>
</comment>
<evidence type="ECO:0000256" key="6">
    <source>
        <dbReference type="ARBA" id="ARBA00049988"/>
    </source>
</evidence>
<dbReference type="Proteomes" id="UP000248134">
    <property type="component" value="Unassembled WGS sequence"/>
</dbReference>
<comment type="similarity">
    <text evidence="6">Belongs to the TacA antitoxin family.</text>
</comment>
<accession>A0A323UMT8</accession>
<dbReference type="AlphaFoldDB" id="A0A323UMT8"/>
<evidence type="ECO:0000256" key="2">
    <source>
        <dbReference type="ARBA" id="ARBA00022649"/>
    </source>
</evidence>
<dbReference type="GO" id="GO:0006355">
    <property type="term" value="P:regulation of DNA-templated transcription"/>
    <property type="evidence" value="ECO:0007669"/>
    <property type="project" value="InterPro"/>
</dbReference>
<evidence type="ECO:0000256" key="5">
    <source>
        <dbReference type="ARBA" id="ARBA00023163"/>
    </source>
</evidence>
<gene>
    <name evidence="7" type="ORF">DNX69_03265</name>
</gene>
<keyword evidence="3" id="KW-0805">Transcription regulation</keyword>
<dbReference type="InterPro" id="IPR010985">
    <property type="entry name" value="Ribbon_hlx_hlx"/>
</dbReference>
<dbReference type="Pfam" id="PF08681">
    <property type="entry name" value="TacA1"/>
    <property type="match status" value="1"/>
</dbReference>
<name>A0A323UMT8_RHOPL</name>
<dbReference type="OrthoDB" id="7595899at2"/>
<dbReference type="SUPFAM" id="SSF47598">
    <property type="entry name" value="Ribbon-helix-helix"/>
    <property type="match status" value="1"/>
</dbReference>
<dbReference type="InterPro" id="IPR014795">
    <property type="entry name" value="TacA_1-like"/>
</dbReference>
<keyword evidence="5" id="KW-0804">Transcription</keyword>
<dbReference type="Gene3D" id="1.20.5.780">
    <property type="entry name" value="Single helix bin"/>
    <property type="match status" value="1"/>
</dbReference>
<dbReference type="GO" id="GO:0003677">
    <property type="term" value="F:DNA binding"/>
    <property type="evidence" value="ECO:0007669"/>
    <property type="project" value="UniProtKB-KW"/>
</dbReference>
<dbReference type="PANTHER" id="PTHR35401:SF1">
    <property type="entry name" value="CYTOPLASMIC PROTEIN"/>
    <property type="match status" value="1"/>
</dbReference>
<evidence type="ECO:0000256" key="3">
    <source>
        <dbReference type="ARBA" id="ARBA00023015"/>
    </source>
</evidence>
<keyword evidence="1" id="KW-0678">Repressor</keyword>
<sequence length="91" mass="10254">MDQPNATTVLSVRVSREERAMLEAAAEQSRTSLSEFVRRKSVEAAEIDVLSRSVVTISAKDWEAFESWLATPPEPNPALQKLARLKPTWDR</sequence>
<protein>
    <submittedName>
        <fullName evidence="7">DUF1778 domain-containing protein</fullName>
    </submittedName>
</protein>
<proteinExistence type="inferred from homology"/>
<keyword evidence="4" id="KW-0238">DNA-binding</keyword>
<dbReference type="RefSeq" id="WP_110784574.1">
    <property type="nucleotide sequence ID" value="NZ_QKQS01000006.1"/>
</dbReference>
<reference evidence="7 8" key="1">
    <citation type="submission" date="2018-06" db="EMBL/GenBank/DDBJ databases">
        <title>Draft Whole-Genome Sequence of the purple photosynthetic bacterium Rhodospeudomonas palustris XCP.</title>
        <authorList>
            <person name="Rayyan A."/>
            <person name="Meyer T.E."/>
            <person name="Kyndt J.A."/>
        </authorList>
    </citation>
    <scope>NUCLEOTIDE SEQUENCE [LARGE SCALE GENOMIC DNA]</scope>
    <source>
        <strain evidence="7 8">XCP</strain>
    </source>
</reference>
<evidence type="ECO:0000313" key="8">
    <source>
        <dbReference type="Proteomes" id="UP000248134"/>
    </source>
</evidence>
<dbReference type="PANTHER" id="PTHR35401">
    <property type="entry name" value="COPG FAMILY HELIX-TURN-HELIX PROTEIN-RELATED-RELATED"/>
    <property type="match status" value="1"/>
</dbReference>
<dbReference type="EMBL" id="QKQS01000006">
    <property type="protein sequence ID" value="PZA13403.1"/>
    <property type="molecule type" value="Genomic_DNA"/>
</dbReference>
<organism evidence="7 8">
    <name type="scientific">Rhodopseudomonas palustris</name>
    <dbReference type="NCBI Taxonomy" id="1076"/>
    <lineage>
        <taxon>Bacteria</taxon>
        <taxon>Pseudomonadati</taxon>
        <taxon>Pseudomonadota</taxon>
        <taxon>Alphaproteobacteria</taxon>
        <taxon>Hyphomicrobiales</taxon>
        <taxon>Nitrobacteraceae</taxon>
        <taxon>Rhodopseudomonas</taxon>
    </lineage>
</organism>
<evidence type="ECO:0000256" key="4">
    <source>
        <dbReference type="ARBA" id="ARBA00023125"/>
    </source>
</evidence>
<evidence type="ECO:0000313" key="7">
    <source>
        <dbReference type="EMBL" id="PZA13403.1"/>
    </source>
</evidence>